<feature type="binding site" evidence="7">
    <location>
        <position position="284"/>
    </location>
    <ligand>
        <name>carbamoyl phosphate</name>
        <dbReference type="ChEBI" id="CHEBI:58228"/>
    </ligand>
</feature>
<dbReference type="InterPro" id="IPR036901">
    <property type="entry name" value="Asp/Orn_carbamoylTrfase_sf"/>
</dbReference>
<dbReference type="Proteomes" id="UP000317977">
    <property type="component" value="Unassembled WGS sequence"/>
</dbReference>
<dbReference type="UniPathway" id="UPA00070">
    <property type="reaction ID" value="UER00116"/>
</dbReference>
<comment type="function">
    <text evidence="5 7">Catalyzes the condensation of carbamoyl phosphate and aspartate to form carbamoyl aspartate and inorganic phosphate, the committed step in the de novo pyrimidine nucleotide biosynthesis pathway.</text>
</comment>
<dbReference type="PRINTS" id="PR00100">
    <property type="entry name" value="AOTCASE"/>
</dbReference>
<dbReference type="SUPFAM" id="SSF53671">
    <property type="entry name" value="Aspartate/ornithine carbamoyltransferase"/>
    <property type="match status" value="1"/>
</dbReference>
<dbReference type="AlphaFoldDB" id="A0A5C6F9F5"/>
<organism evidence="10 11">
    <name type="scientific">Rubripirellula reticaptiva</name>
    <dbReference type="NCBI Taxonomy" id="2528013"/>
    <lineage>
        <taxon>Bacteria</taxon>
        <taxon>Pseudomonadati</taxon>
        <taxon>Planctomycetota</taxon>
        <taxon>Planctomycetia</taxon>
        <taxon>Pirellulales</taxon>
        <taxon>Pirellulaceae</taxon>
        <taxon>Rubripirellula</taxon>
    </lineage>
</organism>
<evidence type="ECO:0000313" key="10">
    <source>
        <dbReference type="EMBL" id="TWU56131.1"/>
    </source>
</evidence>
<feature type="binding site" evidence="7">
    <location>
        <position position="127"/>
    </location>
    <ligand>
        <name>carbamoyl phosphate</name>
        <dbReference type="ChEBI" id="CHEBI:58228"/>
    </ligand>
</feature>
<proteinExistence type="inferred from homology"/>
<evidence type="ECO:0000256" key="5">
    <source>
        <dbReference type="ARBA" id="ARBA00043884"/>
    </source>
</evidence>
<dbReference type="InterPro" id="IPR006131">
    <property type="entry name" value="Asp_carbamoyltransf_Asp/Orn-bd"/>
</dbReference>
<comment type="pathway">
    <text evidence="1 7">Pyrimidine metabolism; UMP biosynthesis via de novo pathway; (S)-dihydroorotate from bicarbonate: step 2/3.</text>
</comment>
<keyword evidence="11" id="KW-1185">Reference proteome</keyword>
<comment type="caution">
    <text evidence="10">The sequence shown here is derived from an EMBL/GenBank/DDBJ whole genome shotgun (WGS) entry which is preliminary data.</text>
</comment>
<dbReference type="GO" id="GO:0005829">
    <property type="term" value="C:cytosol"/>
    <property type="evidence" value="ECO:0007669"/>
    <property type="project" value="TreeGrafter"/>
</dbReference>
<dbReference type="GO" id="GO:0016597">
    <property type="term" value="F:amino acid binding"/>
    <property type="evidence" value="ECO:0007669"/>
    <property type="project" value="InterPro"/>
</dbReference>
<comment type="similarity">
    <text evidence="2 7">Belongs to the aspartate/ornithine carbamoyltransferase superfamily. ATCase family.</text>
</comment>
<evidence type="ECO:0000256" key="6">
    <source>
        <dbReference type="ARBA" id="ARBA00048859"/>
    </source>
</evidence>
<evidence type="ECO:0000259" key="9">
    <source>
        <dbReference type="Pfam" id="PF02729"/>
    </source>
</evidence>
<dbReference type="Pfam" id="PF02729">
    <property type="entry name" value="OTCace_N"/>
    <property type="match status" value="1"/>
</dbReference>
<evidence type="ECO:0000256" key="4">
    <source>
        <dbReference type="ARBA" id="ARBA00022975"/>
    </source>
</evidence>
<dbReference type="InterPro" id="IPR002082">
    <property type="entry name" value="Asp_carbamoyltransf"/>
</dbReference>
<dbReference type="PANTHER" id="PTHR45753">
    <property type="entry name" value="ORNITHINE CARBAMOYLTRANSFERASE, MITOCHONDRIAL"/>
    <property type="match status" value="1"/>
</dbReference>
<feature type="domain" description="Aspartate/ornithine carbamoyltransferase carbamoyl-P binding" evidence="9">
    <location>
        <begin position="25"/>
        <end position="167"/>
    </location>
</feature>
<accession>A0A5C6F9F5</accession>
<evidence type="ECO:0000256" key="1">
    <source>
        <dbReference type="ARBA" id="ARBA00004852"/>
    </source>
</evidence>
<keyword evidence="3 7" id="KW-0808">Transferase</keyword>
<evidence type="ECO:0000313" key="11">
    <source>
        <dbReference type="Proteomes" id="UP000317977"/>
    </source>
</evidence>
<comment type="subunit">
    <text evidence="7">Heterododecamer (2C3:3R2) of six catalytic PyrB chains organized as two trimers (C3), and six regulatory PyrI chains organized as three dimers (R2).</text>
</comment>
<dbReference type="PROSITE" id="PS00097">
    <property type="entry name" value="CARBAMOYLTRANSFERASE"/>
    <property type="match status" value="1"/>
</dbReference>
<name>A0A5C6F9F5_9BACT</name>
<sequence>METGGVTMAETDQAELTFPSTWTRRHLLDLESLSAEEITTILQVAQQLKDMTGGCRNKLTLLSGKTCANLFFENSTRTRNSFSLAAKRLGADTVEFSASGSSVTKGETFVDTAKTIEAMGVDWVVTRHSVPGTPHLLARELGCSVINAGDGPHDHPTQGLLDILTLLQHRGSVAGLTVALVGDIAHSRTARANIWGLSKLGAHVIVCGPPTLVSPRWRELGFEVAHSLDEILPRCDVLNLLRIQFERQSARPFPSVHEYAALYAMNAARMRRAKDNILIMAPGPINRGVEITPEVADGPHSVILEQVTNGIAVRMAALWLTAGAQASSEPFSSTNANCASHSPV</sequence>
<dbReference type="Gene3D" id="3.40.50.1370">
    <property type="entry name" value="Aspartate/ornithine carbamoyltransferase"/>
    <property type="match status" value="2"/>
</dbReference>
<dbReference type="PANTHER" id="PTHR45753:SF6">
    <property type="entry name" value="ASPARTATE CARBAMOYLTRANSFERASE"/>
    <property type="match status" value="1"/>
</dbReference>
<dbReference type="HAMAP" id="MF_00001">
    <property type="entry name" value="Asp_carb_tr"/>
    <property type="match status" value="1"/>
</dbReference>
<dbReference type="GO" id="GO:0006207">
    <property type="term" value="P:'de novo' pyrimidine nucleobase biosynthetic process"/>
    <property type="evidence" value="ECO:0007669"/>
    <property type="project" value="InterPro"/>
</dbReference>
<dbReference type="GO" id="GO:0006520">
    <property type="term" value="P:amino acid metabolic process"/>
    <property type="evidence" value="ECO:0007669"/>
    <property type="project" value="InterPro"/>
</dbReference>
<feature type="binding site" evidence="7">
    <location>
        <position position="242"/>
    </location>
    <ligand>
        <name>L-aspartate</name>
        <dbReference type="ChEBI" id="CHEBI:29991"/>
    </ligand>
</feature>
<dbReference type="EMBL" id="SJPX01000002">
    <property type="protein sequence ID" value="TWU56131.1"/>
    <property type="molecule type" value="Genomic_DNA"/>
</dbReference>
<feature type="binding site" evidence="7">
    <location>
        <position position="155"/>
    </location>
    <ligand>
        <name>carbamoyl phosphate</name>
        <dbReference type="ChEBI" id="CHEBI:58228"/>
    </ligand>
</feature>
<feature type="binding site" evidence="7">
    <location>
        <position position="158"/>
    </location>
    <ligand>
        <name>carbamoyl phosphate</name>
        <dbReference type="ChEBI" id="CHEBI:58228"/>
    </ligand>
</feature>
<evidence type="ECO:0000259" key="8">
    <source>
        <dbReference type="Pfam" id="PF00185"/>
    </source>
</evidence>
<feature type="binding site" evidence="7">
    <location>
        <position position="188"/>
    </location>
    <ligand>
        <name>L-aspartate</name>
        <dbReference type="ChEBI" id="CHEBI:29991"/>
    </ligand>
</feature>
<dbReference type="NCBIfam" id="NF002032">
    <property type="entry name" value="PRK00856.1"/>
    <property type="match status" value="1"/>
</dbReference>
<dbReference type="Pfam" id="PF00185">
    <property type="entry name" value="OTCace"/>
    <property type="match status" value="1"/>
</dbReference>
<gene>
    <name evidence="10" type="primary">pyrB_1</name>
    <name evidence="7" type="synonym">pyrB</name>
    <name evidence="10" type="ORF">Poly59_24350</name>
</gene>
<protein>
    <recommendedName>
        <fullName evidence="7">Aspartate carbamoyltransferase</fullName>
        <ecNumber evidence="7">2.1.3.2</ecNumber>
    </recommendedName>
    <alternativeName>
        <fullName evidence="7">Aspartate transcarbamylase</fullName>
        <shortName evidence="7">ATCase</shortName>
    </alternativeName>
</protein>
<feature type="binding site" evidence="7">
    <location>
        <position position="283"/>
    </location>
    <ligand>
        <name>carbamoyl phosphate</name>
        <dbReference type="ChEBI" id="CHEBI:58228"/>
    </ligand>
</feature>
<dbReference type="GO" id="GO:0004070">
    <property type="term" value="F:aspartate carbamoyltransferase activity"/>
    <property type="evidence" value="ECO:0007669"/>
    <property type="project" value="UniProtKB-UniRule"/>
</dbReference>
<dbReference type="InterPro" id="IPR006130">
    <property type="entry name" value="Asp/Orn_carbamoylTrfase"/>
</dbReference>
<evidence type="ECO:0000256" key="7">
    <source>
        <dbReference type="HAMAP-Rule" id="MF_00001"/>
    </source>
</evidence>
<feature type="domain" description="Aspartate/ornithine carbamoyltransferase Asp/Orn-binding" evidence="8">
    <location>
        <begin position="175"/>
        <end position="320"/>
    </location>
</feature>
<dbReference type="EC" id="2.1.3.2" evidence="7"/>
<comment type="catalytic activity">
    <reaction evidence="6 7">
        <text>carbamoyl phosphate + L-aspartate = N-carbamoyl-L-aspartate + phosphate + H(+)</text>
        <dbReference type="Rhea" id="RHEA:20013"/>
        <dbReference type="ChEBI" id="CHEBI:15378"/>
        <dbReference type="ChEBI" id="CHEBI:29991"/>
        <dbReference type="ChEBI" id="CHEBI:32814"/>
        <dbReference type="ChEBI" id="CHEBI:43474"/>
        <dbReference type="ChEBI" id="CHEBI:58228"/>
        <dbReference type="EC" id="2.1.3.2"/>
    </reaction>
</comment>
<dbReference type="GO" id="GO:0044205">
    <property type="term" value="P:'de novo' UMP biosynthetic process"/>
    <property type="evidence" value="ECO:0007669"/>
    <property type="project" value="UniProtKB-UniRule"/>
</dbReference>
<dbReference type="NCBIfam" id="TIGR00670">
    <property type="entry name" value="asp_carb_tr"/>
    <property type="match status" value="1"/>
</dbReference>
<reference evidence="10 11" key="1">
    <citation type="submission" date="2019-02" db="EMBL/GenBank/DDBJ databases">
        <title>Deep-cultivation of Planctomycetes and their phenomic and genomic characterization uncovers novel biology.</title>
        <authorList>
            <person name="Wiegand S."/>
            <person name="Jogler M."/>
            <person name="Boedeker C."/>
            <person name="Pinto D."/>
            <person name="Vollmers J."/>
            <person name="Rivas-Marin E."/>
            <person name="Kohn T."/>
            <person name="Peeters S.H."/>
            <person name="Heuer A."/>
            <person name="Rast P."/>
            <person name="Oberbeckmann S."/>
            <person name="Bunk B."/>
            <person name="Jeske O."/>
            <person name="Meyerdierks A."/>
            <person name="Storesund J.E."/>
            <person name="Kallscheuer N."/>
            <person name="Luecker S."/>
            <person name="Lage O.M."/>
            <person name="Pohl T."/>
            <person name="Merkel B.J."/>
            <person name="Hornburger P."/>
            <person name="Mueller R.-W."/>
            <person name="Bruemmer F."/>
            <person name="Labrenz M."/>
            <person name="Spormann A.M."/>
            <person name="Op Den Camp H."/>
            <person name="Overmann J."/>
            <person name="Amann R."/>
            <person name="Jetten M.S.M."/>
            <person name="Mascher T."/>
            <person name="Medema M.H."/>
            <person name="Devos D.P."/>
            <person name="Kaster A.-K."/>
            <person name="Ovreas L."/>
            <person name="Rohde M."/>
            <person name="Galperin M.Y."/>
            <person name="Jogler C."/>
        </authorList>
    </citation>
    <scope>NUCLEOTIDE SEQUENCE [LARGE SCALE GENOMIC DNA]</scope>
    <source>
        <strain evidence="10 11">Poly59</strain>
    </source>
</reference>
<dbReference type="InterPro" id="IPR006132">
    <property type="entry name" value="Asp/Orn_carbamoyltranf_P-bd"/>
</dbReference>
<keyword evidence="4 7" id="KW-0665">Pyrimidine biosynthesis</keyword>
<feature type="binding site" evidence="7">
    <location>
        <position position="77"/>
    </location>
    <ligand>
        <name>carbamoyl phosphate</name>
        <dbReference type="ChEBI" id="CHEBI:58228"/>
    </ligand>
</feature>
<evidence type="ECO:0000256" key="3">
    <source>
        <dbReference type="ARBA" id="ARBA00022679"/>
    </source>
</evidence>
<dbReference type="PRINTS" id="PR00101">
    <property type="entry name" value="ATCASE"/>
</dbReference>
<feature type="binding site" evidence="7">
    <location>
        <position position="105"/>
    </location>
    <ligand>
        <name>L-aspartate</name>
        <dbReference type="ChEBI" id="CHEBI:29991"/>
    </ligand>
</feature>
<evidence type="ECO:0000256" key="2">
    <source>
        <dbReference type="ARBA" id="ARBA00008896"/>
    </source>
</evidence>
<feature type="binding site" evidence="7">
    <location>
        <position position="78"/>
    </location>
    <ligand>
        <name>carbamoyl phosphate</name>
        <dbReference type="ChEBI" id="CHEBI:58228"/>
    </ligand>
</feature>